<keyword evidence="3" id="KW-1185">Reference proteome</keyword>
<evidence type="ECO:0000313" key="2">
    <source>
        <dbReference type="EMBL" id="MBP2186881.1"/>
    </source>
</evidence>
<dbReference type="RefSeq" id="WP_209670252.1">
    <property type="nucleotide sequence ID" value="NZ_JAGGMS010000001.1"/>
</dbReference>
<protein>
    <submittedName>
        <fullName evidence="2">Transcriptional regulator with XRE-family HTH domain</fullName>
    </submittedName>
</protein>
<name>A0ABS4Q827_9PSEU</name>
<dbReference type="EMBL" id="JAGGMS010000001">
    <property type="protein sequence ID" value="MBP2186881.1"/>
    <property type="molecule type" value="Genomic_DNA"/>
</dbReference>
<dbReference type="SMART" id="SM00530">
    <property type="entry name" value="HTH_XRE"/>
    <property type="match status" value="1"/>
</dbReference>
<sequence>MGTLTPTAVKRYIALEMKRLREAAGCDRAAAADRIGKATTVIAHVETSRNLPAPADLELLLNLYGVPDRIPFFLDLIKRAKRGRDWWISFNKNKSVPEWFNLYLGLETGAEKISSIDFVVLPGLFQIRDYALAVMREGRKYPKEVELNAMVDLRMARQEILDRVEDAPQIWAILDEGVLRRQTGGPAVMRAQLQHLLELIERPKIDIQVLPFSVGAHGASDGSFIILDYPTEFDGDPGTVYVENRREGIYYENAEDLRDVRNTFERLQMKAERPEVSRQFIHDLIKDIDEH</sequence>
<evidence type="ECO:0000259" key="1">
    <source>
        <dbReference type="PROSITE" id="PS50943"/>
    </source>
</evidence>
<dbReference type="InterPro" id="IPR010982">
    <property type="entry name" value="Lambda_DNA-bd_dom_sf"/>
</dbReference>
<feature type="domain" description="HTH cro/C1-type" evidence="1">
    <location>
        <begin position="17"/>
        <end position="70"/>
    </location>
</feature>
<dbReference type="Pfam" id="PF13560">
    <property type="entry name" value="HTH_31"/>
    <property type="match status" value="1"/>
</dbReference>
<dbReference type="InterPro" id="IPR001387">
    <property type="entry name" value="Cro/C1-type_HTH"/>
</dbReference>
<dbReference type="PROSITE" id="PS50943">
    <property type="entry name" value="HTH_CROC1"/>
    <property type="match status" value="1"/>
</dbReference>
<evidence type="ECO:0000313" key="3">
    <source>
        <dbReference type="Proteomes" id="UP000741013"/>
    </source>
</evidence>
<reference evidence="2 3" key="1">
    <citation type="submission" date="2021-03" db="EMBL/GenBank/DDBJ databases">
        <title>Sequencing the genomes of 1000 actinobacteria strains.</title>
        <authorList>
            <person name="Klenk H.-P."/>
        </authorList>
    </citation>
    <scope>NUCLEOTIDE SEQUENCE [LARGE SCALE GENOMIC DNA]</scope>
    <source>
        <strain evidence="2 3">DSM 45510</strain>
    </source>
</reference>
<comment type="caution">
    <text evidence="2">The sequence shown here is derived from an EMBL/GenBank/DDBJ whole genome shotgun (WGS) entry which is preliminary data.</text>
</comment>
<gene>
    <name evidence="2" type="ORF">JOM49_008407</name>
</gene>
<proteinExistence type="predicted"/>
<organism evidence="2 3">
    <name type="scientific">Amycolatopsis magusensis</name>
    <dbReference type="NCBI Taxonomy" id="882444"/>
    <lineage>
        <taxon>Bacteria</taxon>
        <taxon>Bacillati</taxon>
        <taxon>Actinomycetota</taxon>
        <taxon>Actinomycetes</taxon>
        <taxon>Pseudonocardiales</taxon>
        <taxon>Pseudonocardiaceae</taxon>
        <taxon>Amycolatopsis</taxon>
    </lineage>
</organism>
<dbReference type="SUPFAM" id="SSF47413">
    <property type="entry name" value="lambda repressor-like DNA-binding domains"/>
    <property type="match status" value="1"/>
</dbReference>
<dbReference type="Pfam" id="PF19054">
    <property type="entry name" value="DUF5753"/>
    <property type="match status" value="1"/>
</dbReference>
<dbReference type="Proteomes" id="UP000741013">
    <property type="component" value="Unassembled WGS sequence"/>
</dbReference>
<dbReference type="InterPro" id="IPR043917">
    <property type="entry name" value="DUF5753"/>
</dbReference>
<accession>A0ABS4Q827</accession>